<dbReference type="AlphaFoldDB" id="A0A0P7Y6T3"/>
<dbReference type="EC" id="3.2.2.20" evidence="8"/>
<proteinExistence type="predicted"/>
<evidence type="ECO:0000256" key="1">
    <source>
        <dbReference type="ARBA" id="ARBA00022723"/>
    </source>
</evidence>
<evidence type="ECO:0000256" key="9">
    <source>
        <dbReference type="PIRSR" id="PIRSR605019-1"/>
    </source>
</evidence>
<evidence type="ECO:0000256" key="4">
    <source>
        <dbReference type="ARBA" id="ARBA00022833"/>
    </source>
</evidence>
<reference evidence="10 11" key="1">
    <citation type="submission" date="2015-09" db="EMBL/GenBank/DDBJ databases">
        <title>Identification and resolution of microdiversity through metagenomic sequencing of parallel consortia.</title>
        <authorList>
            <person name="Nelson W.C."/>
            <person name="Romine M.F."/>
            <person name="Lindemann S.R."/>
        </authorList>
    </citation>
    <scope>NUCLEOTIDE SEQUENCE [LARGE SCALE GENOMIC DNA]</scope>
    <source>
        <strain evidence="10">HL-49</strain>
    </source>
</reference>
<sequence>MEEQKNRTRCPWCLGFPQYIEYHDKEWGVPVYDDKTHFEFLILESAQAGLSWATILKKREGYRKAFADFDYQIVADFPDSYVEELLQDLGIIRNKLKIKAAINNAQRFMEIQREFGSFSEYIWSFVGGKPIQNQLKSMKDAPATSAESDRLAKDLKKRGFKFLGSTTLYAHMQATGLVNDHLVDCFRYKEILELNESKENQPNDKENRKQNR</sequence>
<comment type="function">
    <text evidence="7">Hydrolysis of the deoxyribose N-glycosidic bond to excise 3-methyladenine from the damaged DNA polymer formed by alkylation lesions.</text>
</comment>
<keyword evidence="1 9" id="KW-0479">Metal-binding</keyword>
<dbReference type="Proteomes" id="UP000050421">
    <property type="component" value="Unassembled WGS sequence"/>
</dbReference>
<dbReference type="GO" id="GO:0046872">
    <property type="term" value="F:metal ion binding"/>
    <property type="evidence" value="ECO:0007669"/>
    <property type="project" value="UniProtKB-KW"/>
</dbReference>
<accession>A0A0P7Y6T3</accession>
<feature type="binding site" evidence="9">
    <location>
        <position position="185"/>
    </location>
    <ligand>
        <name>Zn(2+)</name>
        <dbReference type="ChEBI" id="CHEBI:29105"/>
    </ligand>
</feature>
<dbReference type="PANTHER" id="PTHR30037">
    <property type="entry name" value="DNA-3-METHYLADENINE GLYCOSYLASE 1"/>
    <property type="match status" value="1"/>
</dbReference>
<dbReference type="Pfam" id="PF03352">
    <property type="entry name" value="Adenine_glyco"/>
    <property type="match status" value="1"/>
</dbReference>
<dbReference type="EMBL" id="LJXT01000087">
    <property type="protein sequence ID" value="KPQ13533.1"/>
    <property type="molecule type" value="Genomic_DNA"/>
</dbReference>
<evidence type="ECO:0000256" key="7">
    <source>
        <dbReference type="ARBA" id="ARBA00057608"/>
    </source>
</evidence>
<keyword evidence="5" id="KW-0234">DNA repair</keyword>
<keyword evidence="3 10" id="KW-0378">Hydrolase</keyword>
<keyword evidence="4 9" id="KW-0862">Zinc</keyword>
<gene>
    <name evidence="10" type="primary">tag</name>
    <name evidence="10" type="ORF">HLUCCX10_12780</name>
</gene>
<feature type="binding site" evidence="9">
    <location>
        <position position="181"/>
    </location>
    <ligand>
        <name>Zn(2+)</name>
        <dbReference type="ChEBI" id="CHEBI:29105"/>
    </ligand>
</feature>
<evidence type="ECO:0000256" key="2">
    <source>
        <dbReference type="ARBA" id="ARBA00022763"/>
    </source>
</evidence>
<keyword evidence="2" id="KW-0227">DNA damage</keyword>
<feature type="binding site" evidence="9">
    <location>
        <position position="23"/>
    </location>
    <ligand>
        <name>Zn(2+)</name>
        <dbReference type="ChEBI" id="CHEBI:29105"/>
    </ligand>
</feature>
<dbReference type="GO" id="GO:0008725">
    <property type="term" value="F:DNA-3-methyladenine glycosylase activity"/>
    <property type="evidence" value="ECO:0007669"/>
    <property type="project" value="UniProtKB-EC"/>
</dbReference>
<organism evidence="10 11">
    <name type="scientific">Algoriphagus marincola HL-49</name>
    <dbReference type="NCBI Taxonomy" id="1305737"/>
    <lineage>
        <taxon>Bacteria</taxon>
        <taxon>Pseudomonadati</taxon>
        <taxon>Bacteroidota</taxon>
        <taxon>Cytophagia</taxon>
        <taxon>Cytophagales</taxon>
        <taxon>Cyclobacteriaceae</taxon>
        <taxon>Algoriphagus</taxon>
    </lineage>
</organism>
<evidence type="ECO:0000313" key="11">
    <source>
        <dbReference type="Proteomes" id="UP000050421"/>
    </source>
</evidence>
<dbReference type="STRING" id="1305737.GCA_000526355_02988"/>
<dbReference type="Gene3D" id="1.10.340.30">
    <property type="entry name" value="Hypothetical protein, domain 2"/>
    <property type="match status" value="1"/>
</dbReference>
<comment type="catalytic activity">
    <reaction evidence="6">
        <text>Hydrolysis of alkylated DNA, releasing 3-methyladenine.</text>
        <dbReference type="EC" id="3.2.2.20"/>
    </reaction>
</comment>
<dbReference type="InterPro" id="IPR005019">
    <property type="entry name" value="Adenine_glyco"/>
</dbReference>
<comment type="caution">
    <text evidence="10">The sequence shown here is derived from an EMBL/GenBank/DDBJ whole genome shotgun (WGS) entry which is preliminary data.</text>
</comment>
<keyword evidence="10" id="KW-0326">Glycosidase</keyword>
<evidence type="ECO:0000313" key="10">
    <source>
        <dbReference type="EMBL" id="KPQ13533.1"/>
    </source>
</evidence>
<protein>
    <recommendedName>
        <fullName evidence="8">DNA-3-methyladenine glycosylase I</fullName>
        <ecNumber evidence="8">3.2.2.20</ecNumber>
    </recommendedName>
</protein>
<dbReference type="PATRIC" id="fig|1305737.6.peg.3212"/>
<evidence type="ECO:0000256" key="5">
    <source>
        <dbReference type="ARBA" id="ARBA00023204"/>
    </source>
</evidence>
<dbReference type="FunFam" id="1.10.340.30:FF:000009">
    <property type="entry name" value="DNA-3-methyladenine glycosylase I"/>
    <property type="match status" value="1"/>
</dbReference>
<feature type="binding site" evidence="9">
    <location>
        <position position="10"/>
    </location>
    <ligand>
        <name>Zn(2+)</name>
        <dbReference type="ChEBI" id="CHEBI:29105"/>
    </ligand>
</feature>
<dbReference type="eggNOG" id="COG2818">
    <property type="taxonomic scope" value="Bacteria"/>
</dbReference>
<dbReference type="SUPFAM" id="SSF48150">
    <property type="entry name" value="DNA-glycosylase"/>
    <property type="match status" value="1"/>
</dbReference>
<evidence type="ECO:0000256" key="6">
    <source>
        <dbReference type="ARBA" id="ARBA00052558"/>
    </source>
</evidence>
<dbReference type="InterPro" id="IPR052891">
    <property type="entry name" value="DNA-3mA_glycosylase"/>
</dbReference>
<dbReference type="OrthoDB" id="9807664at2"/>
<evidence type="ECO:0000256" key="3">
    <source>
        <dbReference type="ARBA" id="ARBA00022801"/>
    </source>
</evidence>
<dbReference type="PANTHER" id="PTHR30037:SF4">
    <property type="entry name" value="DNA-3-METHYLADENINE GLYCOSYLASE I"/>
    <property type="match status" value="1"/>
</dbReference>
<name>A0A0P7Y6T3_9BACT</name>
<dbReference type="InterPro" id="IPR011257">
    <property type="entry name" value="DNA_glycosylase"/>
</dbReference>
<evidence type="ECO:0000256" key="8">
    <source>
        <dbReference type="ARBA" id="ARBA00066766"/>
    </source>
</evidence>
<dbReference type="GO" id="GO:0006284">
    <property type="term" value="P:base-excision repair"/>
    <property type="evidence" value="ECO:0007669"/>
    <property type="project" value="InterPro"/>
</dbReference>